<dbReference type="KEGG" id="gca:Galf_0877"/>
<dbReference type="eggNOG" id="ENOG5033CE4">
    <property type="taxonomic scope" value="Bacteria"/>
</dbReference>
<organism evidence="2 3">
    <name type="scientific">Gallionella capsiferriformans (strain ES-2)</name>
    <name type="common">Gallionella ferruginea capsiferriformans (strain ES-2)</name>
    <dbReference type="NCBI Taxonomy" id="395494"/>
    <lineage>
        <taxon>Bacteria</taxon>
        <taxon>Pseudomonadati</taxon>
        <taxon>Pseudomonadota</taxon>
        <taxon>Betaproteobacteria</taxon>
        <taxon>Nitrosomonadales</taxon>
        <taxon>Gallionellaceae</taxon>
        <taxon>Gallionella</taxon>
    </lineage>
</organism>
<gene>
    <name evidence="2" type="ordered locus">Galf_0877</name>
</gene>
<evidence type="ECO:0000256" key="1">
    <source>
        <dbReference type="SAM" id="Phobius"/>
    </source>
</evidence>
<evidence type="ECO:0000313" key="2">
    <source>
        <dbReference type="EMBL" id="ADL54909.1"/>
    </source>
</evidence>
<feature type="transmembrane region" description="Helical" evidence="1">
    <location>
        <begin position="143"/>
        <end position="160"/>
    </location>
</feature>
<keyword evidence="1" id="KW-1133">Transmembrane helix</keyword>
<keyword evidence="1" id="KW-0812">Transmembrane</keyword>
<feature type="transmembrane region" description="Helical" evidence="1">
    <location>
        <begin position="118"/>
        <end position="136"/>
    </location>
</feature>
<sequence>MIGIAKQFVALPIVDHLLIGIVLVFDLVAAPRLGMWVYSLFSLPGTAAHEFCHWLVALLLGAKPSLPNLIPARDGNAWRLGSVRSSPNLITLIPIALAPFVLFPVGIWYAVFVMTSAAGWWYLAHVWIASTVLAASLPSKQDWFVAMPAIVIALALFFALRELGHV</sequence>
<evidence type="ECO:0000313" key="3">
    <source>
        <dbReference type="Proteomes" id="UP000001235"/>
    </source>
</evidence>
<feature type="transmembrane region" description="Helical" evidence="1">
    <location>
        <begin position="9"/>
        <end position="30"/>
    </location>
</feature>
<keyword evidence="3" id="KW-1185">Reference proteome</keyword>
<dbReference type="EMBL" id="CP002159">
    <property type="protein sequence ID" value="ADL54909.1"/>
    <property type="molecule type" value="Genomic_DNA"/>
</dbReference>
<keyword evidence="1" id="KW-0472">Membrane</keyword>
<feature type="transmembrane region" description="Helical" evidence="1">
    <location>
        <begin position="89"/>
        <end position="112"/>
    </location>
</feature>
<dbReference type="RefSeq" id="WP_013292850.1">
    <property type="nucleotide sequence ID" value="NC_014394.1"/>
</dbReference>
<dbReference type="Proteomes" id="UP000001235">
    <property type="component" value="Chromosome"/>
</dbReference>
<dbReference type="OrthoDB" id="8774202at2"/>
<protein>
    <submittedName>
        <fullName evidence="2">Uncharacterized protein</fullName>
    </submittedName>
</protein>
<dbReference type="STRING" id="395494.Galf_0877"/>
<proteinExistence type="predicted"/>
<name>D9SED3_GALCS</name>
<dbReference type="HOGENOM" id="CLU_117224_1_0_4"/>
<dbReference type="AlphaFoldDB" id="D9SED3"/>
<reference evidence="2 3" key="1">
    <citation type="submission" date="2010-08" db="EMBL/GenBank/DDBJ databases">
        <title>Complete sequence of Gallionella capsiferriformans ES-2.</title>
        <authorList>
            <consortium name="US DOE Joint Genome Institute"/>
            <person name="Lucas S."/>
            <person name="Copeland A."/>
            <person name="Lapidus A."/>
            <person name="Cheng J.-F."/>
            <person name="Bruce D."/>
            <person name="Goodwin L."/>
            <person name="Pitluck S."/>
            <person name="Chertkov O."/>
            <person name="Davenport K.W."/>
            <person name="Detter J.C."/>
            <person name="Han C."/>
            <person name="Tapia R."/>
            <person name="Land M."/>
            <person name="Hauser L."/>
            <person name="Chang Y.-J."/>
            <person name="Jeffries C."/>
            <person name="Kyrpides N."/>
            <person name="Ivanova N."/>
            <person name="Mikhailova N."/>
            <person name="Shelobolina E.S."/>
            <person name="Picardal F."/>
            <person name="Roden E."/>
            <person name="Emerson D."/>
            <person name="Woyke T."/>
        </authorList>
    </citation>
    <scope>NUCLEOTIDE SEQUENCE [LARGE SCALE GENOMIC DNA]</scope>
    <source>
        <strain evidence="2 3">ES-2</strain>
    </source>
</reference>
<accession>D9SED3</accession>